<keyword evidence="3" id="KW-1185">Reference proteome</keyword>
<comment type="caution">
    <text evidence="2">The sequence shown here is derived from an EMBL/GenBank/DDBJ whole genome shotgun (WGS) entry which is preliminary data.</text>
</comment>
<proteinExistence type="predicted"/>
<dbReference type="OrthoDB" id="10475424at2759"/>
<name>A0A9N9Q569_9HELO</name>
<evidence type="ECO:0000256" key="1">
    <source>
        <dbReference type="SAM" id="MobiDB-lite"/>
    </source>
</evidence>
<dbReference type="Proteomes" id="UP000701801">
    <property type="component" value="Unassembled WGS sequence"/>
</dbReference>
<accession>A0A9N9Q569</accession>
<evidence type="ECO:0000313" key="3">
    <source>
        <dbReference type="Proteomes" id="UP000701801"/>
    </source>
</evidence>
<evidence type="ECO:0000313" key="2">
    <source>
        <dbReference type="EMBL" id="CAG8980190.1"/>
    </source>
</evidence>
<feature type="region of interest" description="Disordered" evidence="1">
    <location>
        <begin position="35"/>
        <end position="60"/>
    </location>
</feature>
<protein>
    <submittedName>
        <fullName evidence="2">Uncharacterized protein</fullName>
    </submittedName>
</protein>
<sequence length="197" mass="21886">MAESRENIYHFKYTAGSSSFGVSMEGDILVNGKDMAHIRKKKSSQPPKKTKSQPQTEETDSIACEYQAPIHLDMSEVKVAATQHVLCNAEKFEGIFSGTPMMSLHRTQSDPWPVLENNVHIFRSWLLCIVDDESDSPLSRAQLLDADFFDCSQEPLLRDSSGGGSNKLPQNIVESIEAVQELGKTSCSNDAVESFRE</sequence>
<dbReference type="AlphaFoldDB" id="A0A9N9Q569"/>
<feature type="compositionally biased region" description="Basic residues" evidence="1">
    <location>
        <begin position="38"/>
        <end position="51"/>
    </location>
</feature>
<gene>
    <name evidence="2" type="ORF">HYALB_00013543</name>
</gene>
<organism evidence="2 3">
    <name type="scientific">Hymenoscyphus albidus</name>
    <dbReference type="NCBI Taxonomy" id="595503"/>
    <lineage>
        <taxon>Eukaryota</taxon>
        <taxon>Fungi</taxon>
        <taxon>Dikarya</taxon>
        <taxon>Ascomycota</taxon>
        <taxon>Pezizomycotina</taxon>
        <taxon>Leotiomycetes</taxon>
        <taxon>Helotiales</taxon>
        <taxon>Helotiaceae</taxon>
        <taxon>Hymenoscyphus</taxon>
    </lineage>
</organism>
<dbReference type="EMBL" id="CAJVRM010000364">
    <property type="protein sequence ID" value="CAG8980190.1"/>
    <property type="molecule type" value="Genomic_DNA"/>
</dbReference>
<reference evidence="2" key="1">
    <citation type="submission" date="2021-07" db="EMBL/GenBank/DDBJ databases">
        <authorList>
            <person name="Durling M."/>
        </authorList>
    </citation>
    <scope>NUCLEOTIDE SEQUENCE</scope>
</reference>